<dbReference type="GO" id="GO:0015627">
    <property type="term" value="C:type II protein secretion system complex"/>
    <property type="evidence" value="ECO:0007669"/>
    <property type="project" value="TreeGrafter"/>
</dbReference>
<dbReference type="Gene3D" id="1.10.150.280">
    <property type="entry name" value="AF1531-like domain"/>
    <property type="match status" value="1"/>
</dbReference>
<evidence type="ECO:0000313" key="3">
    <source>
        <dbReference type="Proteomes" id="UP000288212"/>
    </source>
</evidence>
<protein>
    <recommendedName>
        <fullName evidence="4">Competence protein ComEA</fullName>
    </recommendedName>
</protein>
<reference evidence="2 3" key="1">
    <citation type="journal article" date="2011" name="Front. Microbiol.">
        <title>Genomic signatures of strain selection and enhancement in Bacillus atrophaeus var. globigii, a historical biowarfare simulant.</title>
        <authorList>
            <person name="Gibbons H.S."/>
            <person name="Broomall S.M."/>
            <person name="McNew L.A."/>
            <person name="Daligault H."/>
            <person name="Chapman C."/>
            <person name="Bruce D."/>
            <person name="Karavis M."/>
            <person name="Krepps M."/>
            <person name="McGregor P.A."/>
            <person name="Hong C."/>
            <person name="Park K.H."/>
            <person name="Akmal A."/>
            <person name="Feldman A."/>
            <person name="Lin J.S."/>
            <person name="Chang W.E."/>
            <person name="Higgs B.W."/>
            <person name="Demirev P."/>
            <person name="Lindquist J."/>
            <person name="Liem A."/>
            <person name="Fochler E."/>
            <person name="Read T.D."/>
            <person name="Tapia R."/>
            <person name="Johnson S."/>
            <person name="Bishop-Lilly K.A."/>
            <person name="Detter C."/>
            <person name="Han C."/>
            <person name="Sozhamannan S."/>
            <person name="Rosenzweig C.N."/>
            <person name="Skowronski E.W."/>
        </authorList>
    </citation>
    <scope>NUCLEOTIDE SEQUENCE [LARGE SCALE GENOMIC DNA]</scope>
    <source>
        <strain evidence="2 3">AK5</strain>
    </source>
</reference>
<feature type="chain" id="PRO_5019287686" description="Competence protein ComEA" evidence="1">
    <location>
        <begin position="32"/>
        <end position="136"/>
    </location>
</feature>
<dbReference type="GO" id="GO:0015628">
    <property type="term" value="P:protein secretion by the type II secretion system"/>
    <property type="evidence" value="ECO:0007669"/>
    <property type="project" value="TreeGrafter"/>
</dbReference>
<dbReference type="InterPro" id="IPR051675">
    <property type="entry name" value="Endo/Exo/Phosphatase_dom_1"/>
</dbReference>
<dbReference type="Pfam" id="PF12836">
    <property type="entry name" value="HHH_3"/>
    <property type="match status" value="1"/>
</dbReference>
<keyword evidence="1" id="KW-0732">Signal</keyword>
<comment type="caution">
    <text evidence="2">The sequence shown here is derived from an EMBL/GenBank/DDBJ whole genome shotgun (WGS) entry which is preliminary data.</text>
</comment>
<dbReference type="PANTHER" id="PTHR21180">
    <property type="entry name" value="ENDONUCLEASE/EXONUCLEASE/PHOSPHATASE FAMILY DOMAIN-CONTAINING PROTEIN 1"/>
    <property type="match status" value="1"/>
</dbReference>
<dbReference type="NCBIfam" id="TIGR00426">
    <property type="entry name" value="competence protein ComEA helix-hairpin-helix repeat region"/>
    <property type="match status" value="1"/>
</dbReference>
<dbReference type="PANTHER" id="PTHR21180:SF32">
    <property type="entry name" value="ENDONUCLEASE_EXONUCLEASE_PHOSPHATASE FAMILY DOMAIN-CONTAINING PROTEIN 1"/>
    <property type="match status" value="1"/>
</dbReference>
<dbReference type="InterPro" id="IPR010994">
    <property type="entry name" value="RuvA_2-like"/>
</dbReference>
<organism evidence="2 3">
    <name type="scientific">Aliidiomarina haloalkalitolerans</name>
    <dbReference type="NCBI Taxonomy" id="859059"/>
    <lineage>
        <taxon>Bacteria</taxon>
        <taxon>Pseudomonadati</taxon>
        <taxon>Pseudomonadota</taxon>
        <taxon>Gammaproteobacteria</taxon>
        <taxon>Alteromonadales</taxon>
        <taxon>Idiomarinaceae</taxon>
        <taxon>Aliidiomarina</taxon>
    </lineage>
</organism>
<dbReference type="InterPro" id="IPR004509">
    <property type="entry name" value="Competence_ComEA_HhH"/>
</dbReference>
<dbReference type="OrthoDB" id="7510573at2"/>
<dbReference type="AlphaFoldDB" id="A0A432VYH6"/>
<evidence type="ECO:0008006" key="4">
    <source>
        <dbReference type="Google" id="ProtNLM"/>
    </source>
</evidence>
<dbReference type="Proteomes" id="UP000288212">
    <property type="component" value="Unassembled WGS sequence"/>
</dbReference>
<sequence length="136" mass="14705">MKTKLSKWRQTRTAQLVLSALLMTSVTAAHASMLVDEQNAPQGYASYLQSMEGQQSILSETTPGEVNGETKVVKININTASAVELAAALRGVGKARAEAIVALREELGGFSDVEQLLMVRGLGMKVINDNREKMEL</sequence>
<dbReference type="EMBL" id="PIPI01000001">
    <property type="protein sequence ID" value="RUO21721.1"/>
    <property type="molecule type" value="Genomic_DNA"/>
</dbReference>
<name>A0A432VYH6_9GAMM</name>
<accession>A0A432VYH6</accession>
<gene>
    <name evidence="2" type="ORF">CWE06_02395</name>
</gene>
<dbReference type="SUPFAM" id="SSF47781">
    <property type="entry name" value="RuvA domain 2-like"/>
    <property type="match status" value="1"/>
</dbReference>
<keyword evidence="3" id="KW-1185">Reference proteome</keyword>
<dbReference type="RefSeq" id="WP_126790811.1">
    <property type="nucleotide sequence ID" value="NZ_PIPI01000001.1"/>
</dbReference>
<proteinExistence type="predicted"/>
<evidence type="ECO:0000313" key="2">
    <source>
        <dbReference type="EMBL" id="RUO21721.1"/>
    </source>
</evidence>
<feature type="signal peptide" evidence="1">
    <location>
        <begin position="1"/>
        <end position="31"/>
    </location>
</feature>
<evidence type="ECO:0000256" key="1">
    <source>
        <dbReference type="SAM" id="SignalP"/>
    </source>
</evidence>